<sequence>MVAKERKFHAVRLLHSRNQLGRQPLHDSGKGLAIPAVKLLYIRVPEALTNVYQTALYR</sequence>
<dbReference type="KEGG" id="mpk:VL20_3494"/>
<reference evidence="1 2" key="1">
    <citation type="journal article" date="2016" name="Stand. Genomic Sci.">
        <title>Complete genome sequence and genomic characterization of Microcystis panniformis FACHB 1757 by third-generation sequencing.</title>
        <authorList>
            <person name="Zhang J.Y."/>
            <person name="Guan R."/>
            <person name="Zhang H.J."/>
            <person name="Li H."/>
            <person name="Xiao P."/>
            <person name="Yu G.L."/>
            <person name="Du L."/>
            <person name="Cao D.M."/>
            <person name="Zhu B.C."/>
            <person name="Li R.H."/>
            <person name="Lu Z.H."/>
        </authorList>
    </citation>
    <scope>NUCLEOTIDE SEQUENCE [LARGE SCALE GENOMIC DNA]</scope>
    <source>
        <strain evidence="1 2">FACHB-1757</strain>
    </source>
</reference>
<organism evidence="1 2">
    <name type="scientific">Microcystis panniformis FACHB-1757</name>
    <dbReference type="NCBI Taxonomy" id="1638788"/>
    <lineage>
        <taxon>Bacteria</taxon>
        <taxon>Bacillati</taxon>
        <taxon>Cyanobacteriota</taxon>
        <taxon>Cyanophyceae</taxon>
        <taxon>Oscillatoriophycideae</taxon>
        <taxon>Chroococcales</taxon>
        <taxon>Microcystaceae</taxon>
        <taxon>Microcystis</taxon>
    </lineage>
</organism>
<name>A0A0K1S2X6_9CHRO</name>
<keyword evidence="2" id="KW-1185">Reference proteome</keyword>
<evidence type="ECO:0000313" key="1">
    <source>
        <dbReference type="EMBL" id="AKV68497.1"/>
    </source>
</evidence>
<dbReference type="Proteomes" id="UP000068167">
    <property type="component" value="Chromosome"/>
</dbReference>
<gene>
    <name evidence="1" type="ORF">VL20_3494</name>
</gene>
<evidence type="ECO:0000313" key="2">
    <source>
        <dbReference type="Proteomes" id="UP000068167"/>
    </source>
</evidence>
<proteinExistence type="predicted"/>
<accession>A0A0K1S2X6</accession>
<dbReference type="EMBL" id="CP011339">
    <property type="protein sequence ID" value="AKV68497.1"/>
    <property type="molecule type" value="Genomic_DNA"/>
</dbReference>
<protein>
    <submittedName>
        <fullName evidence="1">Uncharacterized protein</fullName>
    </submittedName>
</protein>
<dbReference type="AlphaFoldDB" id="A0A0K1S2X6"/>